<keyword evidence="1" id="KW-0472">Membrane</keyword>
<feature type="transmembrane region" description="Helical" evidence="1">
    <location>
        <begin position="30"/>
        <end position="52"/>
    </location>
</feature>
<gene>
    <name evidence="3" type="primary">LOC111117767</name>
</gene>
<dbReference type="GeneID" id="111117767"/>
<dbReference type="OrthoDB" id="370884at2759"/>
<organism evidence="2 3">
    <name type="scientific">Crassostrea virginica</name>
    <name type="common">Eastern oyster</name>
    <dbReference type="NCBI Taxonomy" id="6565"/>
    <lineage>
        <taxon>Eukaryota</taxon>
        <taxon>Metazoa</taxon>
        <taxon>Spiralia</taxon>
        <taxon>Lophotrochozoa</taxon>
        <taxon>Mollusca</taxon>
        <taxon>Bivalvia</taxon>
        <taxon>Autobranchia</taxon>
        <taxon>Pteriomorphia</taxon>
        <taxon>Ostreida</taxon>
        <taxon>Ostreoidea</taxon>
        <taxon>Ostreidae</taxon>
        <taxon>Crassostrea</taxon>
    </lineage>
</organism>
<keyword evidence="2" id="KW-1185">Reference proteome</keyword>
<evidence type="ECO:0000313" key="2">
    <source>
        <dbReference type="Proteomes" id="UP000694844"/>
    </source>
</evidence>
<sequence>MVSGIVNCLWIVIIMTLTSRIDLQIAGTNPLSLVFLIVFGFLFVLQFFCMLVHRFTTRFGQSYRTSIYFLSRHLDPDEEHRLTEARNSETVSISRIKRDKSRKRKKWPGENVREVEASA</sequence>
<protein>
    <submittedName>
        <fullName evidence="3">Uncharacterized protein LOC111117767 isoform X2</fullName>
    </submittedName>
</protein>
<evidence type="ECO:0000313" key="3">
    <source>
        <dbReference type="RefSeq" id="XP_022312719.1"/>
    </source>
</evidence>
<dbReference type="RefSeq" id="XP_022312719.1">
    <property type="nucleotide sequence ID" value="XM_022457011.1"/>
</dbReference>
<name>A0A8B8CC43_CRAVI</name>
<keyword evidence="1" id="KW-0812">Transmembrane</keyword>
<dbReference type="Proteomes" id="UP000694844">
    <property type="component" value="Chromosome 10"/>
</dbReference>
<accession>A0A8B8CC43</accession>
<evidence type="ECO:0000256" key="1">
    <source>
        <dbReference type="SAM" id="Phobius"/>
    </source>
</evidence>
<proteinExistence type="predicted"/>
<keyword evidence="1" id="KW-1133">Transmembrane helix</keyword>
<reference evidence="3" key="1">
    <citation type="submission" date="2025-08" db="UniProtKB">
        <authorList>
            <consortium name="RefSeq"/>
        </authorList>
    </citation>
    <scope>IDENTIFICATION</scope>
    <source>
        <tissue evidence="3">Whole sample</tissue>
    </source>
</reference>
<dbReference type="AlphaFoldDB" id="A0A8B8CC43"/>